<dbReference type="GO" id="GO:0003723">
    <property type="term" value="F:RNA binding"/>
    <property type="evidence" value="ECO:0007669"/>
    <property type="project" value="UniProtKB-UniRule"/>
</dbReference>
<feature type="short sequence motif" description="Q motif" evidence="6">
    <location>
        <begin position="49"/>
        <end position="77"/>
    </location>
</feature>
<dbReference type="PROSITE" id="PS51195">
    <property type="entry name" value="Q_MOTIF"/>
    <property type="match status" value="1"/>
</dbReference>
<dbReference type="OrthoDB" id="10259640at2759"/>
<feature type="domain" description="Helicase ATP-binding" evidence="10">
    <location>
        <begin position="80"/>
        <end position="254"/>
    </location>
</feature>
<dbReference type="InterPro" id="IPR011545">
    <property type="entry name" value="DEAD/DEAH_box_helicase_dom"/>
</dbReference>
<dbReference type="OMA" id="CESFKLC"/>
<comment type="function">
    <text evidence="8">RNA helicase.</text>
</comment>
<evidence type="ECO:0000256" key="9">
    <source>
        <dbReference type="SAM" id="MobiDB-lite"/>
    </source>
</evidence>
<dbReference type="InterPro" id="IPR014014">
    <property type="entry name" value="RNA_helicase_DEAD_Q_motif"/>
</dbReference>
<evidence type="ECO:0000259" key="10">
    <source>
        <dbReference type="PROSITE" id="PS51192"/>
    </source>
</evidence>
<dbReference type="GO" id="GO:0006364">
    <property type="term" value="P:rRNA processing"/>
    <property type="evidence" value="ECO:0000318"/>
    <property type="project" value="GO_Central"/>
</dbReference>
<feature type="region of interest" description="Disordered" evidence="9">
    <location>
        <begin position="498"/>
        <end position="633"/>
    </location>
</feature>
<organism evidence="13 14">
    <name type="scientific">Trichomonas vaginalis (strain ATCC PRA-98 / G3)</name>
    <dbReference type="NCBI Taxonomy" id="412133"/>
    <lineage>
        <taxon>Eukaryota</taxon>
        <taxon>Metamonada</taxon>
        <taxon>Parabasalia</taxon>
        <taxon>Trichomonadida</taxon>
        <taxon>Trichomonadidae</taxon>
        <taxon>Trichomonas</taxon>
    </lineage>
</organism>
<dbReference type="eggNOG" id="KOG0343">
    <property type="taxonomic scope" value="Eukaryota"/>
</dbReference>
<evidence type="ECO:0000259" key="11">
    <source>
        <dbReference type="PROSITE" id="PS51194"/>
    </source>
</evidence>
<evidence type="ECO:0000256" key="4">
    <source>
        <dbReference type="ARBA" id="ARBA00022840"/>
    </source>
</evidence>
<reference evidence="13" key="2">
    <citation type="journal article" date="2007" name="Science">
        <title>Draft genome sequence of the sexually transmitted pathogen Trichomonas vaginalis.</title>
        <authorList>
            <person name="Carlton J.M."/>
            <person name="Hirt R.P."/>
            <person name="Silva J.C."/>
            <person name="Delcher A.L."/>
            <person name="Schatz M."/>
            <person name="Zhao Q."/>
            <person name="Wortman J.R."/>
            <person name="Bidwell S.L."/>
            <person name="Alsmark U.C.M."/>
            <person name="Besteiro S."/>
            <person name="Sicheritz-Ponten T."/>
            <person name="Noel C.J."/>
            <person name="Dacks J.B."/>
            <person name="Foster P.G."/>
            <person name="Simillion C."/>
            <person name="Van de Peer Y."/>
            <person name="Miranda-Saavedra D."/>
            <person name="Barton G.J."/>
            <person name="Westrop G.D."/>
            <person name="Mueller S."/>
            <person name="Dessi D."/>
            <person name="Fiori P.L."/>
            <person name="Ren Q."/>
            <person name="Paulsen I."/>
            <person name="Zhang H."/>
            <person name="Bastida-Corcuera F.D."/>
            <person name="Simoes-Barbosa A."/>
            <person name="Brown M.T."/>
            <person name="Hayes R.D."/>
            <person name="Mukherjee M."/>
            <person name="Okumura C.Y."/>
            <person name="Schneider R."/>
            <person name="Smith A.J."/>
            <person name="Vanacova S."/>
            <person name="Villalvazo M."/>
            <person name="Haas B.J."/>
            <person name="Pertea M."/>
            <person name="Feldblyum T.V."/>
            <person name="Utterback T.R."/>
            <person name="Shu C.L."/>
            <person name="Osoegawa K."/>
            <person name="de Jong P.J."/>
            <person name="Hrdy I."/>
            <person name="Horvathova L."/>
            <person name="Zubacova Z."/>
            <person name="Dolezal P."/>
            <person name="Malik S.B."/>
            <person name="Logsdon J.M. Jr."/>
            <person name="Henze K."/>
            <person name="Gupta A."/>
            <person name="Wang C.C."/>
            <person name="Dunne R.L."/>
            <person name="Upcroft J.A."/>
            <person name="Upcroft P."/>
            <person name="White O."/>
            <person name="Salzberg S.L."/>
            <person name="Tang P."/>
            <person name="Chiu C.-H."/>
            <person name="Lee Y.-S."/>
            <person name="Embley T.M."/>
            <person name="Coombs G.H."/>
            <person name="Mottram J.C."/>
            <person name="Tachezy J."/>
            <person name="Fraser-Liggett C.M."/>
            <person name="Johnson P.J."/>
        </authorList>
    </citation>
    <scope>NUCLEOTIDE SEQUENCE [LARGE SCALE GENOMIC DNA]</scope>
    <source>
        <strain evidence="13">G3</strain>
    </source>
</reference>
<keyword evidence="1 7" id="KW-0547">Nucleotide-binding</keyword>
<dbReference type="InterPro" id="IPR000629">
    <property type="entry name" value="RNA-helicase_DEAD-box_CS"/>
</dbReference>
<dbReference type="Pfam" id="PF00270">
    <property type="entry name" value="DEAD"/>
    <property type="match status" value="1"/>
</dbReference>
<dbReference type="InterPro" id="IPR014001">
    <property type="entry name" value="Helicase_ATP-bd"/>
</dbReference>
<dbReference type="Pfam" id="PF00271">
    <property type="entry name" value="Helicase_C"/>
    <property type="match status" value="1"/>
</dbReference>
<comment type="similarity">
    <text evidence="7">Belongs to the DEAD box helicase family.</text>
</comment>
<dbReference type="CDD" id="cd18787">
    <property type="entry name" value="SF2_C_DEAD"/>
    <property type="match status" value="1"/>
</dbReference>
<gene>
    <name evidence="13" type="ORF">TVAG_009310</name>
</gene>
<sequence length="633" mass="72503">MFHKYQKSRSQVKEEKQKERKAFDDEVDSINERLNQIAHNNYIDPGMTDEFSSLPILESTKKSLEKSKFTKMSPIQKQTLLYTLCGRDIIGAAETGSGKTLAFCIPIVESLKKAKFSKMSGIGAIIISPTRDLAAQTFDVLKKLIKDTDISAGLITGGMDFEMEQEGLSRLNIIICTMGRLKEHMETTSTFNADHLQILVLDEADKLMNKEFIRDLKHVIADLPDTRQTMLFTATATKAIKDISKLSLSNPARVNLTEERSTVMPESLIQFYAIVNLSEKWNTLFSFLKMHLNDKIIVFMETVKMVRFAYEAFKHLRPGLPILHLTGKQNSNLRFDVIREFKSQKRCAIFTTDVAARGLDFPDITWVVQMDCPSSTDTYIHRAGRTARFHKMGKSIVFLTPSEKMMVEKLAKLNIELKGAQIIGDNLVDIRPRLVDICARFSDVKHLAMKAVTTYIRSVKHHEDGEVFVVQNILDELEDFSKSFGLLSVPVRKQTKKVIEEKSDNENESSDDGEEDDEEEKSDDFFEVVDDEDDKESKEIAESSGPKPTTMEFRSPDEPIPQEEYEAWRNRLKNLLSGEKKPKSEKKTKEQHRKEREEKRMAKEEREEEEEEEEKKEKTLEEAAAEALLDDLD</sequence>
<evidence type="ECO:0000256" key="3">
    <source>
        <dbReference type="ARBA" id="ARBA00022806"/>
    </source>
</evidence>
<dbReference type="SMART" id="SM00487">
    <property type="entry name" value="DEXDc"/>
    <property type="match status" value="1"/>
</dbReference>
<dbReference type="InParanoid" id="A2FYU9"/>
<protein>
    <recommendedName>
        <fullName evidence="8">ATP-dependent RNA helicase</fullName>
        <ecNumber evidence="8">3.6.4.13</ecNumber>
    </recommendedName>
</protein>
<evidence type="ECO:0000256" key="5">
    <source>
        <dbReference type="ARBA" id="ARBA00022884"/>
    </source>
</evidence>
<dbReference type="InterPro" id="IPR001650">
    <property type="entry name" value="Helicase_C-like"/>
</dbReference>
<keyword evidence="5 8" id="KW-0694">RNA-binding</keyword>
<dbReference type="VEuPathDB" id="TrichDB:TVAG_009310"/>
<evidence type="ECO:0000256" key="2">
    <source>
        <dbReference type="ARBA" id="ARBA00022801"/>
    </source>
</evidence>
<comment type="catalytic activity">
    <reaction evidence="8">
        <text>ATP + H2O = ADP + phosphate + H(+)</text>
        <dbReference type="Rhea" id="RHEA:13065"/>
        <dbReference type="ChEBI" id="CHEBI:15377"/>
        <dbReference type="ChEBI" id="CHEBI:15378"/>
        <dbReference type="ChEBI" id="CHEBI:30616"/>
        <dbReference type="ChEBI" id="CHEBI:43474"/>
        <dbReference type="ChEBI" id="CHEBI:456216"/>
        <dbReference type="EC" id="3.6.4.13"/>
    </reaction>
</comment>
<dbReference type="Gene3D" id="3.40.50.300">
    <property type="entry name" value="P-loop containing nucleotide triphosphate hydrolases"/>
    <property type="match status" value="2"/>
</dbReference>
<dbReference type="SUPFAM" id="SSF52540">
    <property type="entry name" value="P-loop containing nucleoside triphosphate hydrolases"/>
    <property type="match status" value="1"/>
</dbReference>
<dbReference type="PROSITE" id="PS00039">
    <property type="entry name" value="DEAD_ATP_HELICASE"/>
    <property type="match status" value="1"/>
</dbReference>
<reference evidence="13" key="1">
    <citation type="submission" date="2006-10" db="EMBL/GenBank/DDBJ databases">
        <authorList>
            <person name="Amadeo P."/>
            <person name="Zhao Q."/>
            <person name="Wortman J."/>
            <person name="Fraser-Liggett C."/>
            <person name="Carlton J."/>
        </authorList>
    </citation>
    <scope>NUCLEOTIDE SEQUENCE</scope>
    <source>
        <strain evidence="13">G3</strain>
    </source>
</reference>
<dbReference type="PANTHER" id="PTHR24031">
    <property type="entry name" value="RNA HELICASE"/>
    <property type="match status" value="1"/>
</dbReference>
<feature type="domain" description="Helicase C-terminal" evidence="11">
    <location>
        <begin position="267"/>
        <end position="431"/>
    </location>
</feature>
<dbReference type="PROSITE" id="PS51194">
    <property type="entry name" value="HELICASE_CTER"/>
    <property type="match status" value="1"/>
</dbReference>
<dbReference type="GO" id="GO:0003724">
    <property type="term" value="F:RNA helicase activity"/>
    <property type="evidence" value="ECO:0007669"/>
    <property type="project" value="UniProtKB-EC"/>
</dbReference>
<dbReference type="Proteomes" id="UP000001542">
    <property type="component" value="Unassembled WGS sequence"/>
</dbReference>
<dbReference type="GO" id="GO:0016887">
    <property type="term" value="F:ATP hydrolysis activity"/>
    <property type="evidence" value="ECO:0007669"/>
    <property type="project" value="RHEA"/>
</dbReference>
<evidence type="ECO:0000313" key="14">
    <source>
        <dbReference type="Proteomes" id="UP000001542"/>
    </source>
</evidence>
<dbReference type="STRING" id="5722.A2FYU9"/>
<evidence type="ECO:0000259" key="12">
    <source>
        <dbReference type="PROSITE" id="PS51195"/>
    </source>
</evidence>
<feature type="compositionally biased region" description="Basic and acidic residues" evidence="9">
    <location>
        <begin position="11"/>
        <end position="24"/>
    </location>
</feature>
<dbReference type="SMR" id="A2FYU9"/>
<dbReference type="VEuPathDB" id="TrichDB:TVAGG3_0416470"/>
<keyword evidence="14" id="KW-1185">Reference proteome</keyword>
<feature type="compositionally biased region" description="Basic and acidic residues" evidence="9">
    <location>
        <begin position="578"/>
        <end position="605"/>
    </location>
</feature>
<evidence type="ECO:0000256" key="1">
    <source>
        <dbReference type="ARBA" id="ARBA00022741"/>
    </source>
</evidence>
<keyword evidence="3 7" id="KW-0347">Helicase</keyword>
<dbReference type="InterPro" id="IPR027417">
    <property type="entry name" value="P-loop_NTPase"/>
</dbReference>
<feature type="domain" description="DEAD-box RNA helicase Q" evidence="12">
    <location>
        <begin position="49"/>
        <end position="77"/>
    </location>
</feature>
<dbReference type="GO" id="GO:0005524">
    <property type="term" value="F:ATP binding"/>
    <property type="evidence" value="ECO:0007669"/>
    <property type="project" value="UniProtKB-UniRule"/>
</dbReference>
<evidence type="ECO:0000256" key="7">
    <source>
        <dbReference type="RuleBase" id="RU000492"/>
    </source>
</evidence>
<evidence type="ECO:0000313" key="13">
    <source>
        <dbReference type="EMBL" id="EAX89911.1"/>
    </source>
</evidence>
<dbReference type="GO" id="GO:0005634">
    <property type="term" value="C:nucleus"/>
    <property type="evidence" value="ECO:0000318"/>
    <property type="project" value="GO_Central"/>
</dbReference>
<dbReference type="EC" id="3.6.4.13" evidence="8"/>
<dbReference type="Pfam" id="PF13959">
    <property type="entry name" value="CTE_SPB4"/>
    <property type="match status" value="1"/>
</dbReference>
<dbReference type="EMBL" id="DS114154">
    <property type="protein sequence ID" value="EAX89911.1"/>
    <property type="molecule type" value="Genomic_DNA"/>
</dbReference>
<evidence type="ECO:0000256" key="6">
    <source>
        <dbReference type="PROSITE-ProRule" id="PRU00552"/>
    </source>
</evidence>
<dbReference type="PROSITE" id="PS51192">
    <property type="entry name" value="HELICASE_ATP_BIND_1"/>
    <property type="match status" value="1"/>
</dbReference>
<proteinExistence type="inferred from homology"/>
<feature type="region of interest" description="Disordered" evidence="9">
    <location>
        <begin position="1"/>
        <end position="26"/>
    </location>
</feature>
<name>A2FYU9_TRIV3</name>
<keyword evidence="2 7" id="KW-0378">Hydrolase</keyword>
<dbReference type="InterPro" id="IPR025313">
    <property type="entry name" value="SPB4-like_CTE"/>
</dbReference>
<feature type="compositionally biased region" description="Acidic residues" evidence="9">
    <location>
        <begin position="506"/>
        <end position="534"/>
    </location>
</feature>
<keyword evidence="4 7" id="KW-0067">ATP-binding</keyword>
<accession>A2FYU9</accession>
<dbReference type="SMART" id="SM00490">
    <property type="entry name" value="HELICc"/>
    <property type="match status" value="1"/>
</dbReference>
<evidence type="ECO:0000256" key="8">
    <source>
        <dbReference type="RuleBase" id="RU365068"/>
    </source>
</evidence>
<comment type="domain">
    <text evidence="8">The Q motif is unique to and characteristic of the DEAD box family of RNA helicases and controls ATP binding and hydrolysis.</text>
</comment>
<dbReference type="RefSeq" id="XP_001302841.1">
    <property type="nucleotide sequence ID" value="XM_001302840.1"/>
</dbReference>
<dbReference type="KEGG" id="tva:4747590"/>
<dbReference type="FunCoup" id="A2FYU9">
    <property type="interactions" value="839"/>
</dbReference>
<dbReference type="SMART" id="SM01178">
    <property type="entry name" value="DUF4217"/>
    <property type="match status" value="1"/>
</dbReference>
<dbReference type="AlphaFoldDB" id="A2FYU9"/>